<gene>
    <name evidence="9" type="ORF">LG52_1454</name>
</gene>
<name>A0A0D8BTV2_GEOKU</name>
<evidence type="ECO:0000256" key="3">
    <source>
        <dbReference type="ARBA" id="ARBA00022475"/>
    </source>
</evidence>
<evidence type="ECO:0000256" key="6">
    <source>
        <dbReference type="ARBA" id="ARBA00023136"/>
    </source>
</evidence>
<dbReference type="Proteomes" id="UP000032522">
    <property type="component" value="Unassembled WGS sequence"/>
</dbReference>
<keyword evidence="3" id="KW-1003">Cell membrane</keyword>
<accession>A0A0D8BTV2</accession>
<dbReference type="SUPFAM" id="SSF161098">
    <property type="entry name" value="MetI-like"/>
    <property type="match status" value="1"/>
</dbReference>
<organism evidence="9 10">
    <name type="scientific">Geobacillus kaustophilus</name>
    <dbReference type="NCBI Taxonomy" id="1462"/>
    <lineage>
        <taxon>Bacteria</taxon>
        <taxon>Bacillati</taxon>
        <taxon>Bacillota</taxon>
        <taxon>Bacilli</taxon>
        <taxon>Bacillales</taxon>
        <taxon>Anoxybacillaceae</taxon>
        <taxon>Geobacillus</taxon>
        <taxon>Geobacillus thermoleovorans group</taxon>
    </lineage>
</organism>
<evidence type="ECO:0000256" key="2">
    <source>
        <dbReference type="ARBA" id="ARBA00022448"/>
    </source>
</evidence>
<dbReference type="AlphaFoldDB" id="A0A0D8BTV2"/>
<dbReference type="PROSITE" id="PS50928">
    <property type="entry name" value="ABC_TM1"/>
    <property type="match status" value="1"/>
</dbReference>
<feature type="transmembrane region" description="Helical" evidence="7">
    <location>
        <begin position="145"/>
        <end position="167"/>
    </location>
</feature>
<feature type="transmembrane region" description="Helical" evidence="7">
    <location>
        <begin position="81"/>
        <end position="102"/>
    </location>
</feature>
<evidence type="ECO:0000313" key="9">
    <source>
        <dbReference type="EMBL" id="KJE27565.1"/>
    </source>
</evidence>
<feature type="transmembrane region" description="Helical" evidence="7">
    <location>
        <begin position="21"/>
        <end position="41"/>
    </location>
</feature>
<dbReference type="PATRIC" id="fig|1462.6.peg.1653"/>
<proteinExistence type="inferred from homology"/>
<comment type="subcellular location">
    <subcellularLocation>
        <location evidence="1 7">Cell membrane</location>
        <topology evidence="1 7">Multi-pass membrane protein</topology>
    </subcellularLocation>
</comment>
<dbReference type="EMBL" id="JYBP01000003">
    <property type="protein sequence ID" value="KJE27565.1"/>
    <property type="molecule type" value="Genomic_DNA"/>
</dbReference>
<evidence type="ECO:0000256" key="5">
    <source>
        <dbReference type="ARBA" id="ARBA00022989"/>
    </source>
</evidence>
<dbReference type="GO" id="GO:0005886">
    <property type="term" value="C:plasma membrane"/>
    <property type="evidence" value="ECO:0007669"/>
    <property type="project" value="UniProtKB-SubCell"/>
</dbReference>
<reference evidence="9 10" key="1">
    <citation type="submission" date="2015-01" db="EMBL/GenBank/DDBJ databases">
        <authorList>
            <person name="Filippidou S."/>
            <person name="Jeanneret N."/>
            <person name="Russel-Delif L."/>
            <person name="Junier T."/>
            <person name="Wunderlin T."/>
            <person name="Molina V."/>
            <person name="Johnson S.L."/>
            <person name="Davenport K.W."/>
            <person name="Chain P.S."/>
            <person name="Dorador C."/>
            <person name="Junier P."/>
        </authorList>
    </citation>
    <scope>NUCLEOTIDE SEQUENCE [LARGE SCALE GENOMIC DNA]</scope>
    <source>
        <strain evidence="9 10">Et7/4</strain>
    </source>
</reference>
<evidence type="ECO:0000256" key="1">
    <source>
        <dbReference type="ARBA" id="ARBA00004651"/>
    </source>
</evidence>
<dbReference type="Pfam" id="PF00528">
    <property type="entry name" value="BPD_transp_1"/>
    <property type="match status" value="1"/>
</dbReference>
<feature type="domain" description="ABC transmembrane type-1" evidence="8">
    <location>
        <begin position="77"/>
        <end position="278"/>
    </location>
</feature>
<dbReference type="InterPro" id="IPR035906">
    <property type="entry name" value="MetI-like_sf"/>
</dbReference>
<evidence type="ECO:0000259" key="8">
    <source>
        <dbReference type="PROSITE" id="PS50928"/>
    </source>
</evidence>
<keyword evidence="4 7" id="KW-0812">Transmembrane</keyword>
<feature type="transmembrane region" description="Helical" evidence="7">
    <location>
        <begin position="188"/>
        <end position="213"/>
    </location>
</feature>
<sequence>MHHHYQKSLSYKLFTVFNYTLLTIIAVLCLLPLIHILAVSFSGSAAATANLVGLWPVDFTLDAYEKTIGNENFLRSLWNSFLRVVLGTVISMGVMLCAAYPLSKSDDAFRGRKLYMWIFVFTMLFHGGLVPTYMVVTKLGLTDTIWALILPPAVSAFNLILLVNFFRTSVPKSLEEAALMDGANHFKIFWKIYLPISVPAIATISLFTMVFHWNSWFDGLIYMSDVKHYPLSTFLQTIIVQQDFTKMSVDAETLKNLSERTVKAAQIFIAALPMLIVYPFVQKFFVKGIVLGAEKE</sequence>
<dbReference type="CDD" id="cd06261">
    <property type="entry name" value="TM_PBP2"/>
    <property type="match status" value="1"/>
</dbReference>
<dbReference type="OrthoDB" id="9810086at2"/>
<dbReference type="PANTHER" id="PTHR43744">
    <property type="entry name" value="ABC TRANSPORTER PERMEASE PROTEIN MG189-RELATED-RELATED"/>
    <property type="match status" value="1"/>
</dbReference>
<dbReference type="RefSeq" id="WP_044731446.1">
    <property type="nucleotide sequence ID" value="NZ_JYBP01000003.1"/>
</dbReference>
<keyword evidence="6 7" id="KW-0472">Membrane</keyword>
<keyword evidence="2 7" id="KW-0813">Transport</keyword>
<comment type="caution">
    <text evidence="9">The sequence shown here is derived from an EMBL/GenBank/DDBJ whole genome shotgun (WGS) entry which is preliminary data.</text>
</comment>
<dbReference type="Gene3D" id="1.10.3720.10">
    <property type="entry name" value="MetI-like"/>
    <property type="match status" value="1"/>
</dbReference>
<dbReference type="GO" id="GO:0055085">
    <property type="term" value="P:transmembrane transport"/>
    <property type="evidence" value="ECO:0007669"/>
    <property type="project" value="InterPro"/>
</dbReference>
<evidence type="ECO:0000256" key="4">
    <source>
        <dbReference type="ARBA" id="ARBA00022692"/>
    </source>
</evidence>
<feature type="transmembrane region" description="Helical" evidence="7">
    <location>
        <begin position="264"/>
        <end position="281"/>
    </location>
</feature>
<evidence type="ECO:0000313" key="10">
    <source>
        <dbReference type="Proteomes" id="UP000032522"/>
    </source>
</evidence>
<dbReference type="InterPro" id="IPR000515">
    <property type="entry name" value="MetI-like"/>
</dbReference>
<comment type="similarity">
    <text evidence="7">Belongs to the binding-protein-dependent transport system permease family.</text>
</comment>
<feature type="transmembrane region" description="Helical" evidence="7">
    <location>
        <begin position="114"/>
        <end position="133"/>
    </location>
</feature>
<evidence type="ECO:0000256" key="7">
    <source>
        <dbReference type="RuleBase" id="RU363032"/>
    </source>
</evidence>
<protein>
    <submittedName>
        <fullName evidence="9">Binding--dependent transport system inner membrane component family protein</fullName>
    </submittedName>
</protein>
<keyword evidence="5 7" id="KW-1133">Transmembrane helix</keyword>
<dbReference type="PANTHER" id="PTHR43744:SF9">
    <property type="entry name" value="POLYGALACTURONAN_RHAMNOGALACTURONAN TRANSPORT SYSTEM PERMEASE PROTEIN YTCP"/>
    <property type="match status" value="1"/>
</dbReference>